<keyword evidence="10" id="KW-1185">Reference proteome</keyword>
<dbReference type="EMBL" id="CAJOBA010017084">
    <property type="protein sequence ID" value="CAF3893918.1"/>
    <property type="molecule type" value="Genomic_DNA"/>
</dbReference>
<dbReference type="EMBL" id="CAJOBC010008852">
    <property type="protein sequence ID" value="CAF3972588.1"/>
    <property type="molecule type" value="Genomic_DNA"/>
</dbReference>
<dbReference type="InterPro" id="IPR027806">
    <property type="entry name" value="HARBI1_dom"/>
</dbReference>
<feature type="coiled-coil region" evidence="3">
    <location>
        <begin position="80"/>
        <end position="114"/>
    </location>
</feature>
<dbReference type="Pfam" id="PF13359">
    <property type="entry name" value="DDE_Tnp_4"/>
    <property type="match status" value="1"/>
</dbReference>
<dbReference type="Proteomes" id="UP000663829">
    <property type="component" value="Unassembled WGS sequence"/>
</dbReference>
<dbReference type="OrthoDB" id="5989141at2759"/>
<evidence type="ECO:0000256" key="3">
    <source>
        <dbReference type="SAM" id="Coils"/>
    </source>
</evidence>
<feature type="domain" description="DDE Tnp4" evidence="5">
    <location>
        <begin position="199"/>
        <end position="291"/>
    </location>
</feature>
<dbReference type="EMBL" id="CAJNOK010010626">
    <property type="protein sequence ID" value="CAF1120533.1"/>
    <property type="molecule type" value="Genomic_DNA"/>
</dbReference>
<feature type="region of interest" description="Disordered" evidence="4">
    <location>
        <begin position="1"/>
        <end position="41"/>
    </location>
</feature>
<evidence type="ECO:0000313" key="8">
    <source>
        <dbReference type="EMBL" id="CAF3893918.1"/>
    </source>
</evidence>
<name>A0A814WXM9_9BILA</name>
<dbReference type="Proteomes" id="UP000677228">
    <property type="component" value="Unassembled WGS sequence"/>
</dbReference>
<comment type="cofactor">
    <cofactor evidence="1">
        <name>a divalent metal cation</name>
        <dbReference type="ChEBI" id="CHEBI:60240"/>
    </cofactor>
</comment>
<dbReference type="EMBL" id="CAJNOQ010008851">
    <property type="protein sequence ID" value="CAF1208448.1"/>
    <property type="molecule type" value="Genomic_DNA"/>
</dbReference>
<evidence type="ECO:0000313" key="6">
    <source>
        <dbReference type="EMBL" id="CAF1120533.1"/>
    </source>
</evidence>
<dbReference type="GO" id="GO:0046872">
    <property type="term" value="F:metal ion binding"/>
    <property type="evidence" value="ECO:0007669"/>
    <property type="project" value="UniProtKB-KW"/>
</dbReference>
<keyword evidence="3" id="KW-0175">Coiled coil</keyword>
<organism evidence="7 10">
    <name type="scientific">Didymodactylos carnosus</name>
    <dbReference type="NCBI Taxonomy" id="1234261"/>
    <lineage>
        <taxon>Eukaryota</taxon>
        <taxon>Metazoa</taxon>
        <taxon>Spiralia</taxon>
        <taxon>Gnathifera</taxon>
        <taxon>Rotifera</taxon>
        <taxon>Eurotatoria</taxon>
        <taxon>Bdelloidea</taxon>
        <taxon>Philodinida</taxon>
        <taxon>Philodinidae</taxon>
        <taxon>Didymodactylos</taxon>
    </lineage>
</organism>
<comment type="caution">
    <text evidence="7">The sequence shown here is derived from an EMBL/GenBank/DDBJ whole genome shotgun (WGS) entry which is preliminary data.</text>
</comment>
<dbReference type="AlphaFoldDB" id="A0A814WXM9"/>
<protein>
    <recommendedName>
        <fullName evidence="5">DDE Tnp4 domain-containing protein</fullName>
    </recommendedName>
</protein>
<evidence type="ECO:0000256" key="2">
    <source>
        <dbReference type="ARBA" id="ARBA00022723"/>
    </source>
</evidence>
<keyword evidence="2" id="KW-0479">Metal-binding</keyword>
<proteinExistence type="predicted"/>
<evidence type="ECO:0000256" key="1">
    <source>
        <dbReference type="ARBA" id="ARBA00001968"/>
    </source>
</evidence>
<sequence length="304" mass="34484">MFHTSIDLMSGKKRNFTSPENQDNKQSKMSSSPQFDTTSSTTVASDVSGLQLQQSLLSSNLINEMTKMIITSKSCTDAIADIIENQLKQYENRIKQLEAELKQLNDRAVKFHLKLDDLDQYSKRRDLIIHGIPFTQGEDTSQIVLDLAKSVGVNLDIKDFYATQRLGSRGKQHSSIIVVFIRYSDRQQLYSKRKDLDKGLLEHTEENVQIIADKAYIGEQYVITPRKQPRGRELTAEDKDFSRSISSSRAAIKNINQRIKNYGILGSLHGDPYNDLGKISKIARVVPALCNLKLSKHPIRENKL</sequence>
<evidence type="ECO:0000313" key="10">
    <source>
        <dbReference type="Proteomes" id="UP000663829"/>
    </source>
</evidence>
<dbReference type="Proteomes" id="UP000682733">
    <property type="component" value="Unassembled WGS sequence"/>
</dbReference>
<evidence type="ECO:0000313" key="7">
    <source>
        <dbReference type="EMBL" id="CAF1208448.1"/>
    </source>
</evidence>
<accession>A0A814WXM9</accession>
<evidence type="ECO:0000259" key="5">
    <source>
        <dbReference type="Pfam" id="PF13359"/>
    </source>
</evidence>
<gene>
    <name evidence="7" type="ORF">GPM918_LOCUS24084</name>
    <name evidence="6" type="ORF">OVA965_LOCUS20157</name>
    <name evidence="9" type="ORF">SRO942_LOCUS24083</name>
    <name evidence="8" type="ORF">TMI583_LOCUS20448</name>
</gene>
<evidence type="ECO:0000256" key="4">
    <source>
        <dbReference type="SAM" id="MobiDB-lite"/>
    </source>
</evidence>
<reference evidence="7" key="1">
    <citation type="submission" date="2021-02" db="EMBL/GenBank/DDBJ databases">
        <authorList>
            <person name="Nowell W R."/>
        </authorList>
    </citation>
    <scope>NUCLEOTIDE SEQUENCE</scope>
</reference>
<dbReference type="Proteomes" id="UP000681722">
    <property type="component" value="Unassembled WGS sequence"/>
</dbReference>
<evidence type="ECO:0000313" key="9">
    <source>
        <dbReference type="EMBL" id="CAF3972588.1"/>
    </source>
</evidence>